<keyword evidence="2" id="KW-0378">Hydrolase</keyword>
<dbReference type="Pfam" id="PF08761">
    <property type="entry name" value="dUTPase_2"/>
    <property type="match status" value="1"/>
</dbReference>
<keyword evidence="3" id="KW-1185">Reference proteome</keyword>
<reference evidence="1 3" key="1">
    <citation type="submission" date="2016-10" db="EMBL/GenBank/DDBJ databases">
        <authorList>
            <person name="Varghese N."/>
            <person name="Submissions S."/>
        </authorList>
    </citation>
    <scope>NUCLEOTIDE SEQUENCE [LARGE SCALE GENOMIC DNA]</scope>
    <source>
        <strain evidence="1 3">NLAE-zl-C224</strain>
    </source>
</reference>
<protein>
    <submittedName>
        <fullName evidence="1 2">Dimeric dUTPase</fullName>
        <ecNumber evidence="2">3.6.1.23</ecNumber>
    </submittedName>
</protein>
<sequence>MDFTNLFLTQEKLDNHISKKHNLSGKSLLSEKLLALQVEIAELANETRCFKFWSNKGPSAKNTILEEYADCLHFLLTIGLDKGFNYLNFNTPNEGISSNITNQFLNLYIDINDFIVCSSKDHYQTLFEDFLYLGFSLGFTEEEIENAYYVKNNINHQRQVIGY</sequence>
<reference evidence="2 4" key="2">
    <citation type="submission" date="2018-06" db="EMBL/GenBank/DDBJ databases">
        <authorList>
            <consortium name="Pathogen Informatics"/>
            <person name="Doyle S."/>
        </authorList>
    </citation>
    <scope>NUCLEOTIDE SEQUENCE [LARGE SCALE GENOMIC DNA]</scope>
    <source>
        <strain evidence="2 4">NCTC13028</strain>
    </source>
</reference>
<dbReference type="EC" id="3.6.1.23" evidence="2"/>
<dbReference type="OrthoDB" id="5506143at2"/>
<evidence type="ECO:0000313" key="2">
    <source>
        <dbReference type="EMBL" id="SQB33727.1"/>
    </source>
</evidence>
<dbReference type="PIRSF" id="PIRSF030140">
    <property type="entry name" value="UCP030140"/>
    <property type="match status" value="1"/>
</dbReference>
<dbReference type="InterPro" id="IPR016947">
    <property type="entry name" value="UCP030140"/>
</dbReference>
<name>A0A1G9GSF5_CLOCO</name>
<gene>
    <name evidence="2" type="ORF">NCTC13028_00665</name>
    <name evidence="1" type="ORF">SAMN05216497_10576</name>
</gene>
<evidence type="ECO:0000313" key="4">
    <source>
        <dbReference type="Proteomes" id="UP000250223"/>
    </source>
</evidence>
<dbReference type="Gene3D" id="1.10.4010.10">
    <property type="entry name" value="Type II deoxyuridine triphosphatase"/>
    <property type="match status" value="1"/>
</dbReference>
<dbReference type="EMBL" id="UAWC01000001">
    <property type="protein sequence ID" value="SQB33727.1"/>
    <property type="molecule type" value="Genomic_DNA"/>
</dbReference>
<evidence type="ECO:0000313" key="3">
    <source>
        <dbReference type="Proteomes" id="UP000198811"/>
    </source>
</evidence>
<dbReference type="Proteomes" id="UP000198811">
    <property type="component" value="Unassembled WGS sequence"/>
</dbReference>
<accession>A0A1G9GSF5</accession>
<dbReference type="STRING" id="1494.SAMN05216497_10576"/>
<dbReference type="RefSeq" id="WP_089864533.1">
    <property type="nucleotide sequence ID" value="NZ_CP173238.1"/>
</dbReference>
<dbReference type="AlphaFoldDB" id="A0A1G9GSF5"/>
<dbReference type="InterPro" id="IPR014871">
    <property type="entry name" value="dUTPase/dCTP_pyrophosphatase"/>
</dbReference>
<dbReference type="SUPFAM" id="SSF101386">
    <property type="entry name" value="all-alpha NTP pyrophosphatases"/>
    <property type="match status" value="1"/>
</dbReference>
<evidence type="ECO:0000313" key="1">
    <source>
        <dbReference type="EMBL" id="SDL03455.1"/>
    </source>
</evidence>
<proteinExistence type="predicted"/>
<dbReference type="Proteomes" id="UP000250223">
    <property type="component" value="Unassembled WGS sequence"/>
</dbReference>
<dbReference type="GO" id="GO:0004170">
    <property type="term" value="F:dUTP diphosphatase activity"/>
    <property type="evidence" value="ECO:0007669"/>
    <property type="project" value="UniProtKB-EC"/>
</dbReference>
<organism evidence="2 4">
    <name type="scientific">Clostridium cochlearium</name>
    <dbReference type="NCBI Taxonomy" id="1494"/>
    <lineage>
        <taxon>Bacteria</taxon>
        <taxon>Bacillati</taxon>
        <taxon>Bacillota</taxon>
        <taxon>Clostridia</taxon>
        <taxon>Eubacteriales</taxon>
        <taxon>Clostridiaceae</taxon>
        <taxon>Clostridium</taxon>
    </lineage>
</organism>
<dbReference type="EMBL" id="FNGL01000005">
    <property type="protein sequence ID" value="SDL03455.1"/>
    <property type="molecule type" value="Genomic_DNA"/>
</dbReference>
<dbReference type="CDD" id="cd11527">
    <property type="entry name" value="NTP-PPase_dUTPase"/>
    <property type="match status" value="1"/>
</dbReference>